<keyword evidence="2 3" id="KW-0732">Signal</keyword>
<dbReference type="AlphaFoldDB" id="A0A1G8I4U3"/>
<evidence type="ECO:0000256" key="2">
    <source>
        <dbReference type="ARBA" id="ARBA00022729"/>
    </source>
</evidence>
<sequence>MRIPMAVYLTRARAGVALAGLLVALAGCSVPGPGEAPDGIHDPQEATNRRIHAFNKSLTGGAGQGGGVIAAIPQPVKAGVTNFADTASLPQTVANQILQGRLLRASRNTLRFTVNATLGLAGLFDVASPLGLPEDESDFGETLYVWGLPEGAYMELPVLGPSTERDAVGRFVDLFTDPLYYLLPSPDRYYGTGARVAAKVIKLDDYGDQIDALMNDSADSYAQLRLIWLQNRRFELGDDRAGGEDYIDPEALDTEGF</sequence>
<evidence type="ECO:0000256" key="1">
    <source>
        <dbReference type="ARBA" id="ARBA00010634"/>
    </source>
</evidence>
<feature type="chain" id="PRO_5011546256" evidence="3">
    <location>
        <begin position="20"/>
        <end position="257"/>
    </location>
</feature>
<dbReference type="Pfam" id="PF04333">
    <property type="entry name" value="MlaA"/>
    <property type="match status" value="1"/>
</dbReference>
<dbReference type="Proteomes" id="UP000199093">
    <property type="component" value="Unassembled WGS sequence"/>
</dbReference>
<dbReference type="PRINTS" id="PR01805">
    <property type="entry name" value="VACJLIPOPROT"/>
</dbReference>
<organism evidence="4 5">
    <name type="scientific">Salipiger marinus</name>
    <dbReference type="NCBI Taxonomy" id="555512"/>
    <lineage>
        <taxon>Bacteria</taxon>
        <taxon>Pseudomonadati</taxon>
        <taxon>Pseudomonadota</taxon>
        <taxon>Alphaproteobacteria</taxon>
        <taxon>Rhodobacterales</taxon>
        <taxon>Roseobacteraceae</taxon>
        <taxon>Salipiger</taxon>
    </lineage>
</organism>
<gene>
    <name evidence="4" type="ORF">SAMN04487993_1001224</name>
</gene>
<feature type="signal peptide" evidence="3">
    <location>
        <begin position="1"/>
        <end position="19"/>
    </location>
</feature>
<comment type="similarity">
    <text evidence="1">Belongs to the MlaA family.</text>
</comment>
<dbReference type="STRING" id="555512.SAMN04487993_1001224"/>
<evidence type="ECO:0000256" key="3">
    <source>
        <dbReference type="SAM" id="SignalP"/>
    </source>
</evidence>
<dbReference type="OrthoDB" id="9785326at2"/>
<dbReference type="PANTHER" id="PTHR30035">
    <property type="entry name" value="LIPOPROTEIN VACJ-RELATED"/>
    <property type="match status" value="1"/>
</dbReference>
<dbReference type="InterPro" id="IPR007428">
    <property type="entry name" value="MlaA"/>
</dbReference>
<protein>
    <submittedName>
        <fullName evidence="4">Phospholipid-binding lipoprotein MlaA</fullName>
    </submittedName>
</protein>
<dbReference type="PANTHER" id="PTHR30035:SF3">
    <property type="entry name" value="INTERMEMBRANE PHOSPHOLIPID TRANSPORT SYSTEM LIPOPROTEIN MLAA"/>
    <property type="match status" value="1"/>
</dbReference>
<dbReference type="GO" id="GO:0120010">
    <property type="term" value="P:intermembrane phospholipid transfer"/>
    <property type="evidence" value="ECO:0007669"/>
    <property type="project" value="TreeGrafter"/>
</dbReference>
<reference evidence="4 5" key="1">
    <citation type="submission" date="2016-10" db="EMBL/GenBank/DDBJ databases">
        <authorList>
            <person name="de Groot N.N."/>
        </authorList>
    </citation>
    <scope>NUCLEOTIDE SEQUENCE [LARGE SCALE GENOMIC DNA]</scope>
    <source>
        <strain evidence="4 5">DSM 26424</strain>
    </source>
</reference>
<keyword evidence="4" id="KW-0449">Lipoprotein</keyword>
<evidence type="ECO:0000313" key="4">
    <source>
        <dbReference type="EMBL" id="SDI13958.1"/>
    </source>
</evidence>
<dbReference type="PROSITE" id="PS51257">
    <property type="entry name" value="PROKAR_LIPOPROTEIN"/>
    <property type="match status" value="1"/>
</dbReference>
<dbReference type="GO" id="GO:0016020">
    <property type="term" value="C:membrane"/>
    <property type="evidence" value="ECO:0007669"/>
    <property type="project" value="InterPro"/>
</dbReference>
<accession>A0A1G8I4U3</accession>
<name>A0A1G8I4U3_9RHOB</name>
<keyword evidence="5" id="KW-1185">Reference proteome</keyword>
<proteinExistence type="inferred from homology"/>
<evidence type="ECO:0000313" key="5">
    <source>
        <dbReference type="Proteomes" id="UP000199093"/>
    </source>
</evidence>
<dbReference type="EMBL" id="FNEJ01000001">
    <property type="protein sequence ID" value="SDI13958.1"/>
    <property type="molecule type" value="Genomic_DNA"/>
</dbReference>